<dbReference type="PANTHER" id="PTHR11311">
    <property type="entry name" value="SPONDIN"/>
    <property type="match status" value="1"/>
</dbReference>
<dbReference type="AlphaFoldDB" id="A0A6J2JH86"/>
<keyword evidence="11" id="KW-1185">Reference proteome</keyword>
<keyword evidence="2" id="KW-0964">Secreted</keyword>
<sequence>MAVRHELTAILVFTIVFSYANCCDIDDVAVYKVTLATMWTEERFPKDYPLEHRPKAQWSQVFGQSHNSNHSLYRLGEVARTTVREFAQFGKIDDLVNESDEEPKVYDQFSAPAIKSGEGETENMVFVDGGHSLVSLICRLIPSPDWFVGVDSLNLCVDHSWVDEVALDLEPLDAGAASGLTFTAPRWDTDPPEPISKHRPRQPNHAAAGFYYPELKELPAIAKVQFTRIKQYSTKELNNLIRKDLISILREKNLRKGLPKRIVKKDGPKDYTESTTKSNLERLTELEEEPFGTPLPGLPENHTIVVTTQGTLPTIEPEFGSELKNMDDVILAVANGKKLGLHKHLPRHFRSRLHHAVNKVQPNDCLVSEWSQWTTCSATCGYGEKIRYRTIIRKKKRGGRSCPPLTEKEHCGKVNSCFHIDYFDW</sequence>
<evidence type="ECO:0000256" key="7">
    <source>
        <dbReference type="ARBA" id="ARBA00023157"/>
    </source>
</evidence>
<evidence type="ECO:0000256" key="3">
    <source>
        <dbReference type="ARBA" id="ARBA00022530"/>
    </source>
</evidence>
<dbReference type="GO" id="GO:0046872">
    <property type="term" value="F:metal ion binding"/>
    <property type="evidence" value="ECO:0007669"/>
    <property type="project" value="UniProtKB-KW"/>
</dbReference>
<dbReference type="GO" id="GO:0007155">
    <property type="term" value="P:cell adhesion"/>
    <property type="evidence" value="ECO:0007669"/>
    <property type="project" value="UniProtKB-KW"/>
</dbReference>
<dbReference type="NCBIfam" id="NF038123">
    <property type="entry name" value="NF038123_dom"/>
    <property type="match status" value="1"/>
</dbReference>
<evidence type="ECO:0000256" key="1">
    <source>
        <dbReference type="ARBA" id="ARBA00004498"/>
    </source>
</evidence>
<evidence type="ECO:0000259" key="10">
    <source>
        <dbReference type="PROSITE" id="PS51020"/>
    </source>
</evidence>
<dbReference type="InterPro" id="IPR038678">
    <property type="entry name" value="Spondin_N_sf"/>
</dbReference>
<dbReference type="GO" id="GO:0005886">
    <property type="term" value="C:plasma membrane"/>
    <property type="evidence" value="ECO:0007669"/>
    <property type="project" value="TreeGrafter"/>
</dbReference>
<dbReference type="PROSITE" id="PS51020">
    <property type="entry name" value="SPONDIN"/>
    <property type="match status" value="1"/>
</dbReference>
<comment type="subcellular location">
    <subcellularLocation>
        <location evidence="1">Secreted</location>
        <location evidence="1">Extracellular space</location>
        <location evidence="1">Extracellular matrix</location>
    </subcellularLocation>
</comment>
<feature type="signal peptide" evidence="9">
    <location>
        <begin position="1"/>
        <end position="22"/>
    </location>
</feature>
<evidence type="ECO:0000256" key="2">
    <source>
        <dbReference type="ARBA" id="ARBA00022525"/>
    </source>
</evidence>
<dbReference type="InterPro" id="IPR000884">
    <property type="entry name" value="TSP1_rpt"/>
</dbReference>
<dbReference type="Pfam" id="PF06468">
    <property type="entry name" value="Spond_N"/>
    <property type="match status" value="1"/>
</dbReference>
<dbReference type="KEGG" id="bman:114241226"/>
<dbReference type="FunFam" id="2.20.100.10:FF:000134">
    <property type="entry name" value="Uncharacterized protein"/>
    <property type="match status" value="1"/>
</dbReference>
<dbReference type="Pfam" id="PF19028">
    <property type="entry name" value="TSP1_spondin"/>
    <property type="match status" value="1"/>
</dbReference>
<keyword evidence="6" id="KW-0130">Cell adhesion</keyword>
<dbReference type="InterPro" id="IPR036383">
    <property type="entry name" value="TSP1_rpt_sf"/>
</dbReference>
<evidence type="ECO:0000313" key="12">
    <source>
        <dbReference type="RefSeq" id="XP_028027819.1"/>
    </source>
</evidence>
<evidence type="ECO:0000256" key="9">
    <source>
        <dbReference type="SAM" id="SignalP"/>
    </source>
</evidence>
<keyword evidence="7" id="KW-1015">Disulfide bond</keyword>
<dbReference type="InterPro" id="IPR051418">
    <property type="entry name" value="Spondin/Thrombospondin_T1"/>
</dbReference>
<evidence type="ECO:0000256" key="5">
    <source>
        <dbReference type="ARBA" id="ARBA00022729"/>
    </source>
</evidence>
<dbReference type="SUPFAM" id="SSF82895">
    <property type="entry name" value="TSP-1 type 1 repeat"/>
    <property type="match status" value="1"/>
</dbReference>
<keyword evidence="4" id="KW-0479">Metal-binding</keyword>
<dbReference type="Gene3D" id="2.20.100.10">
    <property type="entry name" value="Thrombospondin type-1 (TSP1) repeat"/>
    <property type="match status" value="1"/>
</dbReference>
<dbReference type="InterPro" id="IPR009465">
    <property type="entry name" value="Spondin_N"/>
</dbReference>
<feature type="domain" description="Spondin" evidence="10">
    <location>
        <begin position="19"/>
        <end position="206"/>
    </location>
</feature>
<dbReference type="GO" id="GO:0030036">
    <property type="term" value="P:actin cytoskeleton organization"/>
    <property type="evidence" value="ECO:0007669"/>
    <property type="project" value="TreeGrafter"/>
</dbReference>
<evidence type="ECO:0000313" key="11">
    <source>
        <dbReference type="Proteomes" id="UP000504629"/>
    </source>
</evidence>
<protein>
    <submittedName>
        <fullName evidence="12">Uncharacterized protein LOC114241226</fullName>
    </submittedName>
</protein>
<keyword evidence="8" id="KW-0325">Glycoprotein</keyword>
<reference evidence="12" key="1">
    <citation type="submission" date="2025-08" db="UniProtKB">
        <authorList>
            <consortium name="RefSeq"/>
        </authorList>
    </citation>
    <scope>IDENTIFICATION</scope>
    <source>
        <tissue evidence="12">Silk gland</tissue>
    </source>
</reference>
<dbReference type="RefSeq" id="XP_028027819.1">
    <property type="nucleotide sequence ID" value="XM_028172018.1"/>
</dbReference>
<dbReference type="PROSITE" id="PS50092">
    <property type="entry name" value="TSP1"/>
    <property type="match status" value="1"/>
</dbReference>
<name>A0A6J2JH86_BOMMA</name>
<dbReference type="Gene3D" id="2.60.40.2130">
    <property type="entry name" value="F-spondin domain"/>
    <property type="match status" value="1"/>
</dbReference>
<organism evidence="11 12">
    <name type="scientific">Bombyx mandarina</name>
    <name type="common">Wild silk moth</name>
    <name type="synonym">Wild silkworm</name>
    <dbReference type="NCBI Taxonomy" id="7092"/>
    <lineage>
        <taxon>Eukaryota</taxon>
        <taxon>Metazoa</taxon>
        <taxon>Ecdysozoa</taxon>
        <taxon>Arthropoda</taxon>
        <taxon>Hexapoda</taxon>
        <taxon>Insecta</taxon>
        <taxon>Pterygota</taxon>
        <taxon>Neoptera</taxon>
        <taxon>Endopterygota</taxon>
        <taxon>Lepidoptera</taxon>
        <taxon>Glossata</taxon>
        <taxon>Ditrysia</taxon>
        <taxon>Bombycoidea</taxon>
        <taxon>Bombycidae</taxon>
        <taxon>Bombycinae</taxon>
        <taxon>Bombyx</taxon>
    </lineage>
</organism>
<keyword evidence="5 9" id="KW-0732">Signal</keyword>
<dbReference type="OrthoDB" id="6090599at2759"/>
<dbReference type="GeneID" id="114241226"/>
<dbReference type="PANTHER" id="PTHR11311:SF15">
    <property type="entry name" value="SPONDIN-2"/>
    <property type="match status" value="1"/>
</dbReference>
<dbReference type="SMART" id="SM00209">
    <property type="entry name" value="TSP1"/>
    <property type="match status" value="1"/>
</dbReference>
<evidence type="ECO:0000256" key="6">
    <source>
        <dbReference type="ARBA" id="ARBA00022889"/>
    </source>
</evidence>
<feature type="chain" id="PRO_5026900795" evidence="9">
    <location>
        <begin position="23"/>
        <end position="425"/>
    </location>
</feature>
<evidence type="ECO:0000256" key="4">
    <source>
        <dbReference type="ARBA" id="ARBA00022723"/>
    </source>
</evidence>
<evidence type="ECO:0000256" key="8">
    <source>
        <dbReference type="ARBA" id="ARBA00023180"/>
    </source>
</evidence>
<keyword evidence="3" id="KW-0272">Extracellular matrix</keyword>
<dbReference type="InterPro" id="IPR044004">
    <property type="entry name" value="TSP1_spondin_dom"/>
</dbReference>
<gene>
    <name evidence="12" type="primary">LOC114241226</name>
</gene>
<proteinExistence type="predicted"/>
<accession>A0A6J2JH86</accession>
<dbReference type="Proteomes" id="UP000504629">
    <property type="component" value="Unplaced"/>
</dbReference>